<sequence length="93" mass="10842">MDITEDQKIMLQKIWNILKDRFIRFAGKTRSKDISVVEAIQIVGNDTFKLFYYSTEEEETIANEFIQFAADTIIATKSLGRTLIEVEKKYKLS</sequence>
<accession>A0A162SPU3</accession>
<dbReference type="RefSeq" id="WP_066624850.1">
    <property type="nucleotide sequence ID" value="NZ_FQXL01000060.1"/>
</dbReference>
<evidence type="ECO:0000313" key="1">
    <source>
        <dbReference type="EMBL" id="KZL91711.1"/>
    </source>
</evidence>
<protein>
    <submittedName>
        <fullName evidence="1">Uncharacterized protein</fullName>
    </submittedName>
</protein>
<dbReference type="AlphaFoldDB" id="A0A162SPU3"/>
<dbReference type="Proteomes" id="UP000076603">
    <property type="component" value="Unassembled WGS sequence"/>
</dbReference>
<reference evidence="1 2" key="1">
    <citation type="submission" date="2016-04" db="EMBL/GenBank/DDBJ databases">
        <title>Genome sequence of Clostridium magnum DSM 2767.</title>
        <authorList>
            <person name="Poehlein A."/>
            <person name="Uhlig R."/>
            <person name="Fischer R."/>
            <person name="Bahl H."/>
            <person name="Daniel R."/>
        </authorList>
    </citation>
    <scope>NUCLEOTIDE SEQUENCE [LARGE SCALE GENOMIC DNA]</scope>
    <source>
        <strain evidence="1 2">DSM 2767</strain>
    </source>
</reference>
<dbReference type="EMBL" id="LWAE01000003">
    <property type="protein sequence ID" value="KZL91711.1"/>
    <property type="molecule type" value="Genomic_DNA"/>
</dbReference>
<name>A0A162SPU3_9CLOT</name>
<organism evidence="1 2">
    <name type="scientific">Clostridium magnum DSM 2767</name>
    <dbReference type="NCBI Taxonomy" id="1121326"/>
    <lineage>
        <taxon>Bacteria</taxon>
        <taxon>Bacillati</taxon>
        <taxon>Bacillota</taxon>
        <taxon>Clostridia</taxon>
        <taxon>Eubacteriales</taxon>
        <taxon>Clostridiaceae</taxon>
        <taxon>Clostridium</taxon>
    </lineage>
</organism>
<dbReference type="PATRIC" id="fig|1121326.3.peg.3510"/>
<comment type="caution">
    <text evidence="1">The sequence shown here is derived from an EMBL/GenBank/DDBJ whole genome shotgun (WGS) entry which is preliminary data.</text>
</comment>
<gene>
    <name evidence="1" type="ORF">CLMAG_34700</name>
</gene>
<dbReference type="STRING" id="1121326.CLMAG_34700"/>
<proteinExistence type="predicted"/>
<keyword evidence="2" id="KW-1185">Reference proteome</keyword>
<evidence type="ECO:0000313" key="2">
    <source>
        <dbReference type="Proteomes" id="UP000076603"/>
    </source>
</evidence>